<dbReference type="Proteomes" id="UP000253090">
    <property type="component" value="Unassembled WGS sequence"/>
</dbReference>
<proteinExistence type="predicted"/>
<evidence type="ECO:0000313" key="12">
    <source>
        <dbReference type="Proteomes" id="UP000253090"/>
    </source>
</evidence>
<dbReference type="GO" id="GO:0005737">
    <property type="term" value="C:cytoplasm"/>
    <property type="evidence" value="ECO:0007669"/>
    <property type="project" value="UniProtKB-SubCell"/>
</dbReference>
<dbReference type="PROSITE" id="PS50110">
    <property type="entry name" value="RESPONSE_REGULATORY"/>
    <property type="match status" value="1"/>
</dbReference>
<dbReference type="PROSITE" id="PS01124">
    <property type="entry name" value="HTH_ARAC_FAMILY_2"/>
    <property type="match status" value="1"/>
</dbReference>
<dbReference type="InterPro" id="IPR001789">
    <property type="entry name" value="Sig_transdc_resp-reg_receiver"/>
</dbReference>
<dbReference type="PANTHER" id="PTHR42713:SF3">
    <property type="entry name" value="TRANSCRIPTIONAL REGULATORY PROTEIN HPTR"/>
    <property type="match status" value="1"/>
</dbReference>
<evidence type="ECO:0000256" key="4">
    <source>
        <dbReference type="ARBA" id="ARBA00023012"/>
    </source>
</evidence>
<dbReference type="GO" id="GO:0043565">
    <property type="term" value="F:sequence-specific DNA binding"/>
    <property type="evidence" value="ECO:0007669"/>
    <property type="project" value="InterPro"/>
</dbReference>
<dbReference type="InterPro" id="IPR009057">
    <property type="entry name" value="Homeodomain-like_sf"/>
</dbReference>
<keyword evidence="4" id="KW-0902">Two-component regulatory system</keyword>
<dbReference type="InterPro" id="IPR051552">
    <property type="entry name" value="HptR"/>
</dbReference>
<dbReference type="Pfam" id="PF00072">
    <property type="entry name" value="Response_reg"/>
    <property type="match status" value="1"/>
</dbReference>
<feature type="modified residue" description="4-aspartylphosphate" evidence="8">
    <location>
        <position position="56"/>
    </location>
</feature>
<dbReference type="InterPro" id="IPR011006">
    <property type="entry name" value="CheY-like_superfamily"/>
</dbReference>
<organism evidence="11 12">
    <name type="scientific">Fontibacillus phaseoli</name>
    <dbReference type="NCBI Taxonomy" id="1416533"/>
    <lineage>
        <taxon>Bacteria</taxon>
        <taxon>Bacillati</taxon>
        <taxon>Bacillota</taxon>
        <taxon>Bacilli</taxon>
        <taxon>Bacillales</taxon>
        <taxon>Paenibacillaceae</taxon>
        <taxon>Fontibacillus</taxon>
    </lineage>
</organism>
<dbReference type="Pfam" id="PF12833">
    <property type="entry name" value="HTH_18"/>
    <property type="match status" value="1"/>
</dbReference>
<dbReference type="GO" id="GO:0003700">
    <property type="term" value="F:DNA-binding transcription factor activity"/>
    <property type="evidence" value="ECO:0007669"/>
    <property type="project" value="InterPro"/>
</dbReference>
<keyword evidence="12" id="KW-1185">Reference proteome</keyword>
<dbReference type="AlphaFoldDB" id="A0A369B5J0"/>
<evidence type="ECO:0000256" key="2">
    <source>
        <dbReference type="ARBA" id="ARBA00022490"/>
    </source>
</evidence>
<evidence type="ECO:0000256" key="7">
    <source>
        <dbReference type="ARBA" id="ARBA00023163"/>
    </source>
</evidence>
<dbReference type="GO" id="GO:0000160">
    <property type="term" value="P:phosphorelay signal transduction system"/>
    <property type="evidence" value="ECO:0007669"/>
    <property type="project" value="UniProtKB-KW"/>
</dbReference>
<keyword evidence="3 8" id="KW-0597">Phosphoprotein</keyword>
<feature type="domain" description="Response regulatory" evidence="10">
    <location>
        <begin position="4"/>
        <end position="122"/>
    </location>
</feature>
<feature type="domain" description="HTH araC/xylS-type" evidence="9">
    <location>
        <begin position="414"/>
        <end position="512"/>
    </location>
</feature>
<evidence type="ECO:0000259" key="10">
    <source>
        <dbReference type="PROSITE" id="PS50110"/>
    </source>
</evidence>
<dbReference type="InterPro" id="IPR018060">
    <property type="entry name" value="HTH_AraC"/>
</dbReference>
<dbReference type="RefSeq" id="WP_114498329.1">
    <property type="nucleotide sequence ID" value="NZ_QPJW01000011.1"/>
</dbReference>
<dbReference type="SUPFAM" id="SSF52172">
    <property type="entry name" value="CheY-like"/>
    <property type="match status" value="1"/>
</dbReference>
<dbReference type="Gene3D" id="3.40.50.2300">
    <property type="match status" value="1"/>
</dbReference>
<evidence type="ECO:0000256" key="1">
    <source>
        <dbReference type="ARBA" id="ARBA00004496"/>
    </source>
</evidence>
<evidence type="ECO:0000256" key="5">
    <source>
        <dbReference type="ARBA" id="ARBA00023015"/>
    </source>
</evidence>
<keyword evidence="7" id="KW-0804">Transcription</keyword>
<evidence type="ECO:0000256" key="3">
    <source>
        <dbReference type="ARBA" id="ARBA00022553"/>
    </source>
</evidence>
<evidence type="ECO:0000256" key="8">
    <source>
        <dbReference type="PROSITE-ProRule" id="PRU00169"/>
    </source>
</evidence>
<dbReference type="PANTHER" id="PTHR42713">
    <property type="entry name" value="HISTIDINE KINASE-RELATED"/>
    <property type="match status" value="1"/>
</dbReference>
<evidence type="ECO:0000313" key="11">
    <source>
        <dbReference type="EMBL" id="RCX16753.1"/>
    </source>
</evidence>
<dbReference type="SMART" id="SM00448">
    <property type="entry name" value="REC"/>
    <property type="match status" value="1"/>
</dbReference>
<gene>
    <name evidence="11" type="ORF">DFP94_111100</name>
</gene>
<sequence length="513" mass="58413">MRFKVLLIDDEPGALEGMQLWIDWERLGFEIVGTCGNGAEGLRSIGELNPDLVVTDVNMPLMDGLEMIESWQKNGDRKISFVIVSGYSEFDYARRAMRYGIAHYLLKPIEQDEAEKELQAAYQELLQEYEEQHISQIASYEETVSLLKKAAMEEPQSVADLTVLERLSASREAWNFCLVQCDPPLYAPSRETAASLVRNQDAMYLVDLEMHCFGIVYGYTPARGDENEAWAILTQLSQSYSPYRVFMSTGAGETSLVGLNSCYKTARAAILHNFYDSGYAEIKKYESVGNHVFQYHYDQIRLMDGIIGAMNLLDISGLEDAVSSAVQSFREMAMAPEIVKKIVIHLMYKIMEYLQGLDGEPASSLLEKYNSLLSGLSDAVLLLEDLMGYLLHCGKDTIDLMLQEQMRRSQGIIQEINEYIRGHYREALTIKMLSEIFYLHPVYLGQLLLRKNGISFNELVHNLRIEEAVALLQQNRLKNSEIAEQLGYSNYGQFLKQFEKRMGVSPNEFKNRI</sequence>
<accession>A0A369B5J0</accession>
<comment type="subcellular location">
    <subcellularLocation>
        <location evidence="1">Cytoplasm</location>
    </subcellularLocation>
</comment>
<keyword evidence="6" id="KW-0238">DNA-binding</keyword>
<evidence type="ECO:0000256" key="6">
    <source>
        <dbReference type="ARBA" id="ARBA00023125"/>
    </source>
</evidence>
<dbReference type="CDD" id="cd17536">
    <property type="entry name" value="REC_YesN-like"/>
    <property type="match status" value="1"/>
</dbReference>
<keyword evidence="2" id="KW-0963">Cytoplasm</keyword>
<dbReference type="SUPFAM" id="SSF46689">
    <property type="entry name" value="Homeodomain-like"/>
    <property type="match status" value="1"/>
</dbReference>
<keyword evidence="5" id="KW-0805">Transcription regulation</keyword>
<name>A0A369B5J0_9BACL</name>
<dbReference type="EMBL" id="QPJW01000011">
    <property type="protein sequence ID" value="RCX16753.1"/>
    <property type="molecule type" value="Genomic_DNA"/>
</dbReference>
<evidence type="ECO:0000259" key="9">
    <source>
        <dbReference type="PROSITE" id="PS01124"/>
    </source>
</evidence>
<reference evidence="11 12" key="1">
    <citation type="submission" date="2018-07" db="EMBL/GenBank/DDBJ databases">
        <title>Genomic Encyclopedia of Type Strains, Phase III (KMG-III): the genomes of soil and plant-associated and newly described type strains.</title>
        <authorList>
            <person name="Whitman W."/>
        </authorList>
    </citation>
    <scope>NUCLEOTIDE SEQUENCE [LARGE SCALE GENOMIC DNA]</scope>
    <source>
        <strain evidence="11 12">CECT 8333</strain>
    </source>
</reference>
<dbReference type="Gene3D" id="1.10.10.60">
    <property type="entry name" value="Homeodomain-like"/>
    <property type="match status" value="2"/>
</dbReference>
<dbReference type="OrthoDB" id="342399at2"/>
<comment type="caution">
    <text evidence="11">The sequence shown here is derived from an EMBL/GenBank/DDBJ whole genome shotgun (WGS) entry which is preliminary data.</text>
</comment>
<protein>
    <submittedName>
        <fullName evidence="11">Two-component system response regulator YesN</fullName>
    </submittedName>
</protein>
<dbReference type="SMART" id="SM00342">
    <property type="entry name" value="HTH_ARAC"/>
    <property type="match status" value="1"/>
</dbReference>